<proteinExistence type="predicted"/>
<protein>
    <submittedName>
        <fullName evidence="2">Uncharacterized protein</fullName>
    </submittedName>
</protein>
<evidence type="ECO:0000313" key="2">
    <source>
        <dbReference type="EMBL" id="NKE05828.1"/>
    </source>
</evidence>
<comment type="caution">
    <text evidence="2">The sequence shown here is derived from an EMBL/GenBank/DDBJ whole genome shotgun (WGS) entry which is preliminary data.</text>
</comment>
<gene>
    <name evidence="2" type="ORF">GWK17_10175</name>
</gene>
<evidence type="ECO:0000256" key="1">
    <source>
        <dbReference type="SAM" id="Phobius"/>
    </source>
</evidence>
<dbReference type="Proteomes" id="UP000587942">
    <property type="component" value="Unassembled WGS sequence"/>
</dbReference>
<keyword evidence="1" id="KW-0472">Membrane</keyword>
<organism evidence="2 3">
    <name type="scientific">Mesobacillus selenatarsenatis</name>
    <dbReference type="NCBI Taxonomy" id="388741"/>
    <lineage>
        <taxon>Bacteria</taxon>
        <taxon>Bacillati</taxon>
        <taxon>Bacillota</taxon>
        <taxon>Bacilli</taxon>
        <taxon>Bacillales</taxon>
        <taxon>Bacillaceae</taxon>
        <taxon>Mesobacillus</taxon>
    </lineage>
</organism>
<name>A0A846T9Z9_9BACI</name>
<sequence>MGKREIFTLSALTFSMGVILGFFISPVKNGLGNNSGNNIKNYYYKEPSTDGE</sequence>
<dbReference type="AlphaFoldDB" id="A0A846T9Z9"/>
<accession>A0A846T9Z9</accession>
<dbReference type="EMBL" id="JAAVUM010000006">
    <property type="protein sequence ID" value="NKE05828.1"/>
    <property type="molecule type" value="Genomic_DNA"/>
</dbReference>
<reference evidence="2 3" key="1">
    <citation type="submission" date="2020-03" db="EMBL/GenBank/DDBJ databases">
        <authorList>
            <person name="Sun Q."/>
        </authorList>
    </citation>
    <scope>NUCLEOTIDE SEQUENCE [LARGE SCALE GENOMIC DNA]</scope>
    <source>
        <strain evidence="2 3">KACC 21451</strain>
    </source>
</reference>
<keyword evidence="1" id="KW-0812">Transmembrane</keyword>
<evidence type="ECO:0000313" key="3">
    <source>
        <dbReference type="Proteomes" id="UP000587942"/>
    </source>
</evidence>
<feature type="transmembrane region" description="Helical" evidence="1">
    <location>
        <begin position="6"/>
        <end position="24"/>
    </location>
</feature>
<dbReference type="RefSeq" id="WP_167832269.1">
    <property type="nucleotide sequence ID" value="NZ_JAAVUM010000006.1"/>
</dbReference>
<keyword evidence="1" id="KW-1133">Transmembrane helix</keyword>